<proteinExistence type="inferred from homology"/>
<dbReference type="OrthoDB" id="3225083at2"/>
<evidence type="ECO:0000313" key="3">
    <source>
        <dbReference type="EMBL" id="KAA1398344.1"/>
    </source>
</evidence>
<evidence type="ECO:0000313" key="4">
    <source>
        <dbReference type="Proteomes" id="UP000380867"/>
    </source>
</evidence>
<dbReference type="EMBL" id="SDPQ02000002">
    <property type="protein sequence ID" value="KAA1398344.1"/>
    <property type="molecule type" value="Genomic_DNA"/>
</dbReference>
<comment type="similarity">
    <text evidence="1">Belongs to the ROK (NagC/XylR) family.</text>
</comment>
<dbReference type="AlphaFoldDB" id="A0A5M4FGA3"/>
<dbReference type="PANTHER" id="PTHR18964">
    <property type="entry name" value="ROK (REPRESSOR, ORF, KINASE) FAMILY"/>
    <property type="match status" value="1"/>
</dbReference>
<comment type="caution">
    <text evidence="3">The sequence shown here is derived from an EMBL/GenBank/DDBJ whole genome shotgun (WGS) entry which is preliminary data.</text>
</comment>
<dbReference type="SUPFAM" id="SSF53067">
    <property type="entry name" value="Actin-like ATPase domain"/>
    <property type="match status" value="1"/>
</dbReference>
<keyword evidence="4" id="KW-1185">Reference proteome</keyword>
<organism evidence="3 4">
    <name type="scientific">Aeromicrobium ginsengisoli</name>
    <dbReference type="NCBI Taxonomy" id="363867"/>
    <lineage>
        <taxon>Bacteria</taxon>
        <taxon>Bacillati</taxon>
        <taxon>Actinomycetota</taxon>
        <taxon>Actinomycetes</taxon>
        <taxon>Propionibacteriales</taxon>
        <taxon>Nocardioidaceae</taxon>
        <taxon>Aeromicrobium</taxon>
    </lineage>
</organism>
<dbReference type="Pfam" id="PF00480">
    <property type="entry name" value="ROK"/>
    <property type="match status" value="1"/>
</dbReference>
<dbReference type="InterPro" id="IPR000600">
    <property type="entry name" value="ROK"/>
</dbReference>
<evidence type="ECO:0000256" key="2">
    <source>
        <dbReference type="SAM" id="MobiDB-lite"/>
    </source>
</evidence>
<dbReference type="Gene3D" id="3.30.420.40">
    <property type="match status" value="3"/>
</dbReference>
<dbReference type="PANTHER" id="PTHR18964:SF149">
    <property type="entry name" value="BIFUNCTIONAL UDP-N-ACETYLGLUCOSAMINE 2-EPIMERASE_N-ACETYLMANNOSAMINE KINASE"/>
    <property type="match status" value="1"/>
</dbReference>
<dbReference type="PROSITE" id="PS01125">
    <property type="entry name" value="ROK"/>
    <property type="match status" value="1"/>
</dbReference>
<reference evidence="3" key="1">
    <citation type="submission" date="2019-09" db="EMBL/GenBank/DDBJ databases">
        <authorList>
            <person name="Li J."/>
        </authorList>
    </citation>
    <scope>NUCLEOTIDE SEQUENCE [LARGE SCALE GENOMIC DNA]</scope>
    <source>
        <strain evidence="3">JCM 14732</strain>
    </source>
</reference>
<dbReference type="InterPro" id="IPR036390">
    <property type="entry name" value="WH_DNA-bd_sf"/>
</dbReference>
<gene>
    <name evidence="3" type="ORF">ESP70_011845</name>
</gene>
<dbReference type="Proteomes" id="UP000380867">
    <property type="component" value="Unassembled WGS sequence"/>
</dbReference>
<protein>
    <submittedName>
        <fullName evidence="3">ROK family protein</fullName>
    </submittedName>
</protein>
<sequence length="369" mass="38086">MNEARTRSTAGRRPVGKVRPADTRRHHRALILQQLVDEGARSRADLARETSLTRVTISDLVAELIDEGFVSELGTRPGTHMGKPATLVGISEDAPVTIALDLSADGQLSGGVVDLDGHILAREQVPFVRGDDLSVISDLAIRLQAATTRRILGVGIGTPGIVDAAGTVVLAPNLGWTDLDLTGELSKAIGLPVHAGNDANVAAVAESAFGAGDDGGLLLLTVGQGVGGGVMIDGRALSGPLQSAGEIGHVVVDPDGRQCACGNRGCLETFLAAPALRQLDSDAARAEVGTRLASVLTPVVTTLGIADVVLYGPAELLEGALLDAVRSALAHQTLPFVAQRVQIRLAPLDDELVLTGAAALVRYRELGVV</sequence>
<name>A0A5M4FGA3_9ACTN</name>
<dbReference type="InterPro" id="IPR043129">
    <property type="entry name" value="ATPase_NBD"/>
</dbReference>
<dbReference type="Gene3D" id="1.10.10.10">
    <property type="entry name" value="Winged helix-like DNA-binding domain superfamily/Winged helix DNA-binding domain"/>
    <property type="match status" value="1"/>
</dbReference>
<accession>A0A5M4FGA3</accession>
<dbReference type="InterPro" id="IPR036388">
    <property type="entry name" value="WH-like_DNA-bd_sf"/>
</dbReference>
<evidence type="ECO:0000256" key="1">
    <source>
        <dbReference type="ARBA" id="ARBA00006479"/>
    </source>
</evidence>
<dbReference type="SUPFAM" id="SSF46785">
    <property type="entry name" value="Winged helix' DNA-binding domain"/>
    <property type="match status" value="1"/>
</dbReference>
<feature type="region of interest" description="Disordered" evidence="2">
    <location>
        <begin position="1"/>
        <end position="23"/>
    </location>
</feature>
<dbReference type="InterPro" id="IPR049874">
    <property type="entry name" value="ROK_cs"/>
</dbReference>